<evidence type="ECO:0000313" key="3">
    <source>
        <dbReference type="Proteomes" id="UP000298787"/>
    </source>
</evidence>
<proteinExistence type="predicted"/>
<accession>A0A4U5VA67</accession>
<dbReference type="AlphaFoldDB" id="A0A4U5VA67"/>
<dbReference type="EMBL" id="CM014093">
    <property type="protein sequence ID" value="TKS84411.1"/>
    <property type="molecule type" value="Genomic_DNA"/>
</dbReference>
<dbReference type="Proteomes" id="UP000298787">
    <property type="component" value="Chromosome 16"/>
</dbReference>
<evidence type="ECO:0000256" key="1">
    <source>
        <dbReference type="SAM" id="MobiDB-lite"/>
    </source>
</evidence>
<evidence type="ECO:0000313" key="2">
    <source>
        <dbReference type="EMBL" id="TKS84411.1"/>
    </source>
</evidence>
<feature type="region of interest" description="Disordered" evidence="1">
    <location>
        <begin position="124"/>
        <end position="221"/>
    </location>
</feature>
<reference evidence="2 3" key="1">
    <citation type="submission" date="2019-01" db="EMBL/GenBank/DDBJ databases">
        <title>Genome Assembly of Collichthys lucidus.</title>
        <authorList>
            <person name="Cai M."/>
            <person name="Xiao S."/>
        </authorList>
    </citation>
    <scope>NUCLEOTIDE SEQUENCE [LARGE SCALE GENOMIC DNA]</scope>
    <source>
        <strain evidence="2">JT15FE1705JMU</strain>
        <tissue evidence="2">Muscle</tissue>
    </source>
</reference>
<feature type="compositionally biased region" description="Polar residues" evidence="1">
    <location>
        <begin position="143"/>
        <end position="154"/>
    </location>
</feature>
<protein>
    <submittedName>
        <fullName evidence="2">Uncharacterized protein</fullName>
    </submittedName>
</protein>
<sequence length="221" mass="23438">MVNLCQATQTTIIAPNPMLQGALLMQQMQGNMRSFGMAGQQFRQFFAASARSSLLGPVPMGMAIKSPMMGFPPARAFHPHARYYNNNTTPTTTTTTTVASSSSSLSFITNTLNTVSVCERALSAQDAASRQPDRKRDSEQMAAGSSDQPATSSTNEDKSETDGGVGEAEGPAQPSDEQLEEPAVKKQRTEGSEQCAVETVTVGDTDGDILSTDSNTEDSQA</sequence>
<feature type="compositionally biased region" description="Basic and acidic residues" evidence="1">
    <location>
        <begin position="182"/>
        <end position="191"/>
    </location>
</feature>
<gene>
    <name evidence="2" type="ORF">D9C73_018821</name>
</gene>
<organism evidence="2 3">
    <name type="scientific">Collichthys lucidus</name>
    <name type="common">Big head croaker</name>
    <name type="synonym">Sciaena lucida</name>
    <dbReference type="NCBI Taxonomy" id="240159"/>
    <lineage>
        <taxon>Eukaryota</taxon>
        <taxon>Metazoa</taxon>
        <taxon>Chordata</taxon>
        <taxon>Craniata</taxon>
        <taxon>Vertebrata</taxon>
        <taxon>Euteleostomi</taxon>
        <taxon>Actinopterygii</taxon>
        <taxon>Neopterygii</taxon>
        <taxon>Teleostei</taxon>
        <taxon>Neoteleostei</taxon>
        <taxon>Acanthomorphata</taxon>
        <taxon>Eupercaria</taxon>
        <taxon>Sciaenidae</taxon>
        <taxon>Collichthys</taxon>
    </lineage>
</organism>
<feature type="compositionally biased region" description="Polar residues" evidence="1">
    <location>
        <begin position="211"/>
        <end position="221"/>
    </location>
</feature>
<name>A0A4U5VA67_COLLU</name>
<keyword evidence="3" id="KW-1185">Reference proteome</keyword>
<dbReference type="STRING" id="240159.A0A4U5VA67"/>